<dbReference type="EMBL" id="MFJK01000010">
    <property type="protein sequence ID" value="OGG19056.1"/>
    <property type="molecule type" value="Genomic_DNA"/>
</dbReference>
<keyword evidence="7" id="KW-0963">Cytoplasm</keyword>
<accession>A0A1F6A329</accession>
<dbReference type="InterPro" id="IPR004527">
    <property type="entry name" value="Glu-tRNA-ligase_bac/mito"/>
</dbReference>
<comment type="catalytic activity">
    <reaction evidence="7">
        <text>tRNA(Glu) + L-glutamate + ATP = L-glutamyl-tRNA(Glu) + AMP + diphosphate</text>
        <dbReference type="Rhea" id="RHEA:23540"/>
        <dbReference type="Rhea" id="RHEA-COMP:9663"/>
        <dbReference type="Rhea" id="RHEA-COMP:9680"/>
        <dbReference type="ChEBI" id="CHEBI:29985"/>
        <dbReference type="ChEBI" id="CHEBI:30616"/>
        <dbReference type="ChEBI" id="CHEBI:33019"/>
        <dbReference type="ChEBI" id="CHEBI:78442"/>
        <dbReference type="ChEBI" id="CHEBI:78520"/>
        <dbReference type="ChEBI" id="CHEBI:456215"/>
        <dbReference type="EC" id="6.1.1.17"/>
    </reaction>
</comment>
<dbReference type="InterPro" id="IPR020058">
    <property type="entry name" value="Glu/Gln-tRNA-synth_Ib_cat-dom"/>
</dbReference>
<dbReference type="Pfam" id="PF19269">
    <property type="entry name" value="Anticodon_2"/>
    <property type="match status" value="1"/>
</dbReference>
<keyword evidence="5 7" id="KW-0648">Protein biosynthesis</keyword>
<sequence>MKVRCRMAPSPTGEYHIGHIRTLLYNYAWAKKNNGQLILRIEDTDRERYVEGAVDRILEVITDYGVSWDEGPRIGGPHEPYYQSQRLDLYCKYAIELVRSGKAYYCFCTKERLETLRKQQEKDHKLPGYDRHCRNIRREESEKRVAAGEPYVIRMKVPDNEEISFEDFVQGEVTVNSSVLDDQILLKSDGYPTYHLAVVVDDHLMEITHIIRGNEWISSTPKHVLLYRFFGWDMPKVGHLPVFLDPSGEGKMSKRRGSVSARSFLEAGYLPEALDNYLILLGWNPGTERELFTLQEFTSAFDLNHLNKSNPRFTYEKLKWFNQQYIRSLDNVTLAKRLEKFTSREEAEIAKVLPLVKERMVTLRDFDRLTDYFFEEPKGSDDIFAKVAGISAQVLDHAIKTLSENWDGKVLEENARAFCAEKNIKVGDYFMVLRIAITGKAQTPPLWDVMEILGKDEIVSRLGSSLLLVD</sequence>
<keyword evidence="2 7" id="KW-0436">Ligase</keyword>
<dbReference type="PANTHER" id="PTHR43311">
    <property type="entry name" value="GLUTAMATE--TRNA LIGASE"/>
    <property type="match status" value="1"/>
</dbReference>
<dbReference type="Gene3D" id="3.40.50.620">
    <property type="entry name" value="HUPs"/>
    <property type="match status" value="1"/>
</dbReference>
<keyword evidence="4 7" id="KW-0067">ATP-binding</keyword>
<dbReference type="Gene3D" id="1.10.10.350">
    <property type="match status" value="1"/>
</dbReference>
<organism evidence="10 11">
    <name type="scientific">Candidatus Gottesmanbacteria bacterium RIFCSPHIGHO2_01_FULL_47_48</name>
    <dbReference type="NCBI Taxonomy" id="1798381"/>
    <lineage>
        <taxon>Bacteria</taxon>
        <taxon>Candidatus Gottesmaniibacteriota</taxon>
    </lineage>
</organism>
<evidence type="ECO:0000313" key="10">
    <source>
        <dbReference type="EMBL" id="OGG19056.1"/>
    </source>
</evidence>
<dbReference type="GO" id="GO:0005737">
    <property type="term" value="C:cytoplasm"/>
    <property type="evidence" value="ECO:0007669"/>
    <property type="project" value="UniProtKB-SubCell"/>
</dbReference>
<dbReference type="InterPro" id="IPR008925">
    <property type="entry name" value="aa_tRNA-synth_I_cd-bd_sf"/>
</dbReference>
<feature type="domain" description="Glutamyl/glutaminyl-tRNA synthetase class Ib catalytic" evidence="8">
    <location>
        <begin position="2"/>
        <end position="320"/>
    </location>
</feature>
<keyword evidence="3 7" id="KW-0547">Nucleotide-binding</keyword>
<dbReference type="InterPro" id="IPR020751">
    <property type="entry name" value="aa-tRNA-synth_I_codon-bd_sub2"/>
</dbReference>
<evidence type="ECO:0000256" key="2">
    <source>
        <dbReference type="ARBA" id="ARBA00022598"/>
    </source>
</evidence>
<feature type="short sequence motif" description="'KMSKS' region" evidence="7">
    <location>
        <begin position="251"/>
        <end position="255"/>
    </location>
</feature>
<evidence type="ECO:0000256" key="6">
    <source>
        <dbReference type="ARBA" id="ARBA00023146"/>
    </source>
</evidence>
<comment type="subunit">
    <text evidence="7">Monomer.</text>
</comment>
<feature type="domain" description="Aminoacyl-tRNA synthetase class I anticodon-binding" evidence="9">
    <location>
        <begin position="334"/>
        <end position="463"/>
    </location>
</feature>
<evidence type="ECO:0000256" key="1">
    <source>
        <dbReference type="ARBA" id="ARBA00007894"/>
    </source>
</evidence>
<keyword evidence="6 7" id="KW-0030">Aminoacyl-tRNA synthetase</keyword>
<comment type="caution">
    <text evidence="7">Lacks conserved residue(s) required for the propagation of feature annotation.</text>
</comment>
<dbReference type="GO" id="GO:0005524">
    <property type="term" value="F:ATP binding"/>
    <property type="evidence" value="ECO:0007669"/>
    <property type="project" value="UniProtKB-UniRule"/>
</dbReference>
<comment type="similarity">
    <text evidence="1 7">Belongs to the class-I aminoacyl-tRNA synthetase family. Glutamate--tRNA ligase type 1 subfamily.</text>
</comment>
<dbReference type="SUPFAM" id="SSF52374">
    <property type="entry name" value="Nucleotidylyl transferase"/>
    <property type="match status" value="1"/>
</dbReference>
<dbReference type="NCBIfam" id="TIGR00464">
    <property type="entry name" value="gltX_bact"/>
    <property type="match status" value="1"/>
</dbReference>
<dbReference type="SUPFAM" id="SSF48163">
    <property type="entry name" value="An anticodon-binding domain of class I aminoacyl-tRNA synthetases"/>
    <property type="match status" value="1"/>
</dbReference>
<dbReference type="InterPro" id="IPR000924">
    <property type="entry name" value="Glu/Gln-tRNA-synth"/>
</dbReference>
<dbReference type="GO" id="GO:0004818">
    <property type="term" value="F:glutamate-tRNA ligase activity"/>
    <property type="evidence" value="ECO:0007669"/>
    <property type="project" value="UniProtKB-UniRule"/>
</dbReference>
<dbReference type="FunFam" id="3.40.50.620:FF:000045">
    <property type="entry name" value="Glutamate--tRNA ligase, mitochondrial"/>
    <property type="match status" value="1"/>
</dbReference>
<dbReference type="InterPro" id="IPR045462">
    <property type="entry name" value="aa-tRNA-synth_I_cd-bd"/>
</dbReference>
<comment type="function">
    <text evidence="7">Catalyzes the attachment of glutamate to tRNA(Glu) in a two-step reaction: glutamate is first activated by ATP to form Glu-AMP and then transferred to the acceptor end of tRNA(Glu).</text>
</comment>
<dbReference type="AlphaFoldDB" id="A0A1F6A329"/>
<dbReference type="InterPro" id="IPR033910">
    <property type="entry name" value="GluRS_core"/>
</dbReference>
<dbReference type="InterPro" id="IPR014729">
    <property type="entry name" value="Rossmann-like_a/b/a_fold"/>
</dbReference>
<feature type="binding site" evidence="7">
    <location>
        <position position="254"/>
    </location>
    <ligand>
        <name>ATP</name>
        <dbReference type="ChEBI" id="CHEBI:30616"/>
    </ligand>
</feature>
<dbReference type="Proteomes" id="UP000177871">
    <property type="component" value="Unassembled WGS sequence"/>
</dbReference>
<dbReference type="GO" id="GO:0008270">
    <property type="term" value="F:zinc ion binding"/>
    <property type="evidence" value="ECO:0007669"/>
    <property type="project" value="InterPro"/>
</dbReference>
<comment type="caution">
    <text evidence="10">The sequence shown here is derived from an EMBL/GenBank/DDBJ whole genome shotgun (WGS) entry which is preliminary data.</text>
</comment>
<name>A0A1F6A329_9BACT</name>
<evidence type="ECO:0000256" key="5">
    <source>
        <dbReference type="ARBA" id="ARBA00022917"/>
    </source>
</evidence>
<dbReference type="PANTHER" id="PTHR43311:SF2">
    <property type="entry name" value="GLUTAMATE--TRNA LIGASE, MITOCHONDRIAL-RELATED"/>
    <property type="match status" value="1"/>
</dbReference>
<dbReference type="EC" id="6.1.1.17" evidence="7"/>
<gene>
    <name evidence="7" type="primary">gltX</name>
    <name evidence="10" type="ORF">A2721_00645</name>
</gene>
<evidence type="ECO:0000259" key="8">
    <source>
        <dbReference type="Pfam" id="PF00749"/>
    </source>
</evidence>
<reference evidence="10 11" key="1">
    <citation type="journal article" date="2016" name="Nat. Commun.">
        <title>Thousands of microbial genomes shed light on interconnected biogeochemical processes in an aquifer system.</title>
        <authorList>
            <person name="Anantharaman K."/>
            <person name="Brown C.T."/>
            <person name="Hug L.A."/>
            <person name="Sharon I."/>
            <person name="Castelle C.J."/>
            <person name="Probst A.J."/>
            <person name="Thomas B.C."/>
            <person name="Singh A."/>
            <person name="Wilkins M.J."/>
            <person name="Karaoz U."/>
            <person name="Brodie E.L."/>
            <person name="Williams K.H."/>
            <person name="Hubbard S.S."/>
            <person name="Banfield J.F."/>
        </authorList>
    </citation>
    <scope>NUCLEOTIDE SEQUENCE [LARGE SCALE GENOMIC DNA]</scope>
</reference>
<dbReference type="PRINTS" id="PR00987">
    <property type="entry name" value="TRNASYNTHGLU"/>
</dbReference>
<evidence type="ECO:0000256" key="3">
    <source>
        <dbReference type="ARBA" id="ARBA00022741"/>
    </source>
</evidence>
<protein>
    <recommendedName>
        <fullName evidence="7">Glutamate--tRNA ligase</fullName>
        <ecNumber evidence="7">6.1.1.17</ecNumber>
    </recommendedName>
    <alternativeName>
        <fullName evidence="7">Glutamyl-tRNA synthetase</fullName>
        <shortName evidence="7">GluRS</shortName>
    </alternativeName>
</protein>
<evidence type="ECO:0000256" key="7">
    <source>
        <dbReference type="HAMAP-Rule" id="MF_00022"/>
    </source>
</evidence>
<evidence type="ECO:0000259" key="9">
    <source>
        <dbReference type="Pfam" id="PF19269"/>
    </source>
</evidence>
<dbReference type="STRING" id="1798381.A2721_00645"/>
<dbReference type="CDD" id="cd00808">
    <property type="entry name" value="GluRS_core"/>
    <property type="match status" value="1"/>
</dbReference>
<evidence type="ECO:0000256" key="4">
    <source>
        <dbReference type="ARBA" id="ARBA00022840"/>
    </source>
</evidence>
<dbReference type="GO" id="GO:0000049">
    <property type="term" value="F:tRNA binding"/>
    <property type="evidence" value="ECO:0007669"/>
    <property type="project" value="InterPro"/>
</dbReference>
<evidence type="ECO:0000313" key="11">
    <source>
        <dbReference type="Proteomes" id="UP000177871"/>
    </source>
</evidence>
<dbReference type="InterPro" id="IPR049940">
    <property type="entry name" value="GluQ/Sye"/>
</dbReference>
<proteinExistence type="inferred from homology"/>
<dbReference type="HAMAP" id="MF_00022">
    <property type="entry name" value="Glu_tRNA_synth_type1"/>
    <property type="match status" value="1"/>
</dbReference>
<comment type="subcellular location">
    <subcellularLocation>
        <location evidence="7">Cytoplasm</location>
    </subcellularLocation>
</comment>
<dbReference type="GO" id="GO:0006424">
    <property type="term" value="P:glutamyl-tRNA aminoacylation"/>
    <property type="evidence" value="ECO:0007669"/>
    <property type="project" value="UniProtKB-UniRule"/>
</dbReference>
<dbReference type="Pfam" id="PF00749">
    <property type="entry name" value="tRNA-synt_1c"/>
    <property type="match status" value="1"/>
</dbReference>
<feature type="short sequence motif" description="'HIGH' region" evidence="7">
    <location>
        <begin position="9"/>
        <end position="19"/>
    </location>
</feature>